<dbReference type="Gene3D" id="3.50.50.60">
    <property type="entry name" value="FAD/NAD(P)-binding domain"/>
    <property type="match status" value="1"/>
</dbReference>
<protein>
    <submittedName>
        <fullName evidence="4">NAD/FAD-binding protein</fullName>
    </submittedName>
</protein>
<dbReference type="SUPFAM" id="SSF51905">
    <property type="entry name" value="FAD/NAD(P)-binding domain"/>
    <property type="match status" value="1"/>
</dbReference>
<dbReference type="Pfam" id="PF01593">
    <property type="entry name" value="Amino_oxidase"/>
    <property type="match status" value="1"/>
</dbReference>
<evidence type="ECO:0000256" key="1">
    <source>
        <dbReference type="SAM" id="MobiDB-lite"/>
    </source>
</evidence>
<evidence type="ECO:0000313" key="5">
    <source>
        <dbReference type="Proteomes" id="UP001238467"/>
    </source>
</evidence>
<dbReference type="PANTHER" id="PTHR42923">
    <property type="entry name" value="PROTOPORPHYRINOGEN OXIDASE"/>
    <property type="match status" value="1"/>
</dbReference>
<accession>A0ABU0DE28</accession>
<feature type="domain" description="Amine oxidase" evidence="3">
    <location>
        <begin position="22"/>
        <end position="279"/>
    </location>
</feature>
<dbReference type="PANTHER" id="PTHR42923:SF17">
    <property type="entry name" value="AMINE OXIDASE DOMAIN-CONTAINING PROTEIN"/>
    <property type="match status" value="1"/>
</dbReference>
<feature type="region of interest" description="Disordered" evidence="1">
    <location>
        <begin position="438"/>
        <end position="458"/>
    </location>
</feature>
<reference evidence="4 5" key="1">
    <citation type="submission" date="2023-07" db="EMBL/GenBank/DDBJ databases">
        <title>Genomic Encyclopedia of Type Strains, Phase IV (KMG-IV): sequencing the most valuable type-strain genomes for metagenomic binning, comparative biology and taxonomic classification.</title>
        <authorList>
            <person name="Goeker M."/>
        </authorList>
    </citation>
    <scope>NUCLEOTIDE SEQUENCE [LARGE SCALE GENOMIC DNA]</scope>
    <source>
        <strain evidence="4 5">DSM 1277</strain>
    </source>
</reference>
<evidence type="ECO:0000256" key="2">
    <source>
        <dbReference type="SAM" id="Phobius"/>
    </source>
</evidence>
<dbReference type="Gene3D" id="3.30.70.1990">
    <property type="match status" value="1"/>
</dbReference>
<organism evidence="4 5">
    <name type="scientific">Ancylobacter vacuolatus</name>
    <dbReference type="NCBI Taxonomy" id="223389"/>
    <lineage>
        <taxon>Bacteria</taxon>
        <taxon>Pseudomonadati</taxon>
        <taxon>Pseudomonadota</taxon>
        <taxon>Alphaproteobacteria</taxon>
        <taxon>Hyphomicrobiales</taxon>
        <taxon>Xanthobacteraceae</taxon>
        <taxon>Ancylobacter</taxon>
    </lineage>
</organism>
<dbReference type="Proteomes" id="UP001238467">
    <property type="component" value="Unassembled WGS sequence"/>
</dbReference>
<proteinExistence type="predicted"/>
<dbReference type="InterPro" id="IPR002937">
    <property type="entry name" value="Amino_oxidase"/>
</dbReference>
<name>A0ABU0DE28_9HYPH</name>
<evidence type="ECO:0000259" key="3">
    <source>
        <dbReference type="Pfam" id="PF01593"/>
    </source>
</evidence>
<comment type="caution">
    <text evidence="4">The sequence shown here is derived from an EMBL/GenBank/DDBJ whole genome shotgun (WGS) entry which is preliminary data.</text>
</comment>
<dbReference type="EMBL" id="JAUSUH010000002">
    <property type="protein sequence ID" value="MDQ0346601.1"/>
    <property type="molecule type" value="Genomic_DNA"/>
</dbReference>
<evidence type="ECO:0000313" key="4">
    <source>
        <dbReference type="EMBL" id="MDQ0346601.1"/>
    </source>
</evidence>
<keyword evidence="2" id="KW-1133">Transmembrane helix</keyword>
<dbReference type="Gene3D" id="1.10.405.20">
    <property type="match status" value="1"/>
</dbReference>
<dbReference type="RefSeq" id="WP_307058127.1">
    <property type="nucleotide sequence ID" value="NZ_JAUSUH010000002.1"/>
</dbReference>
<sequence>MNIRQDFVPGPALSIAVIGAGISGLSAAWLLSKRHDVTLFEAEARLGGHSNTVEAQGVAVDTGFIVYNEKTYPNLTALFAHLDVGTSPSEMSFAVSLDGGRLEYSGSGLRGLFAQPRNLVSPRFGSMLADLLRFYRNAPRDLATMGDQSLDAYLDAHRYGAAFRHDHLYPMAAAIWSTPAADVGRYPVAAFVRFCANHGLLQLTDRPVWRTVTGGSRCYVARLRKAFGGRVVAGGPVRAVRRGASGVSVTDASGDARRFDHVVLATHADQALALLERPTARERDLLGAFRYSRNEAVLHADNRLMPRRRTAWAAWNYLADRRAGEKLCVTYWMNRLQAIPESNPLFVTLNPVEPPADDKVFYRASYEHPLFDSGAMAAQDRLWSLQGEGGLWYCGAYFGAGFHEDGLQAGLAVAEALGGVRRPWTVANESGRIALPPHHPAAARIRHPAGPAGPELVA</sequence>
<feature type="transmembrane region" description="Helical" evidence="2">
    <location>
        <begin position="12"/>
        <end position="31"/>
    </location>
</feature>
<dbReference type="InterPro" id="IPR036188">
    <property type="entry name" value="FAD/NAD-bd_sf"/>
</dbReference>
<dbReference type="InterPro" id="IPR050464">
    <property type="entry name" value="Zeta_carotene_desat/Oxidored"/>
</dbReference>
<keyword evidence="5" id="KW-1185">Reference proteome</keyword>
<gene>
    <name evidence="4" type="ORF">J2S76_001018</name>
</gene>
<keyword evidence="2" id="KW-0472">Membrane</keyword>
<keyword evidence="2" id="KW-0812">Transmembrane</keyword>